<protein>
    <submittedName>
        <fullName evidence="1">Uncharacterized protein</fullName>
    </submittedName>
</protein>
<keyword evidence="2" id="KW-1185">Reference proteome</keyword>
<dbReference type="AlphaFoldDB" id="A0AAD9W2Y3"/>
<dbReference type="Proteomes" id="UP001265746">
    <property type="component" value="Unassembled WGS sequence"/>
</dbReference>
<evidence type="ECO:0000313" key="2">
    <source>
        <dbReference type="Proteomes" id="UP001265746"/>
    </source>
</evidence>
<name>A0AAD9W2Y3_PHOAM</name>
<gene>
    <name evidence="1" type="ORF">N8I77_009202</name>
</gene>
<dbReference type="EMBL" id="JAUJFL010000005">
    <property type="protein sequence ID" value="KAK2602692.1"/>
    <property type="molecule type" value="Genomic_DNA"/>
</dbReference>
<sequence length="114" mass="12386">MANCDESREKLDAGSSRTCCEELRVHAVRKATSRRCRHAGGTQGRLRSGRGLLRCPRHVSRREAWPARGGGRRQGTCGLDLSGLTRRGLTDRSCGCIHPGACVVSQMKGPSKQV</sequence>
<organism evidence="1 2">
    <name type="scientific">Phomopsis amygdali</name>
    <name type="common">Fusicoccum amygdali</name>
    <dbReference type="NCBI Taxonomy" id="1214568"/>
    <lineage>
        <taxon>Eukaryota</taxon>
        <taxon>Fungi</taxon>
        <taxon>Dikarya</taxon>
        <taxon>Ascomycota</taxon>
        <taxon>Pezizomycotina</taxon>
        <taxon>Sordariomycetes</taxon>
        <taxon>Sordariomycetidae</taxon>
        <taxon>Diaporthales</taxon>
        <taxon>Diaporthaceae</taxon>
        <taxon>Diaporthe</taxon>
    </lineage>
</organism>
<evidence type="ECO:0000313" key="1">
    <source>
        <dbReference type="EMBL" id="KAK2602692.1"/>
    </source>
</evidence>
<accession>A0AAD9W2Y3</accession>
<comment type="caution">
    <text evidence="1">The sequence shown here is derived from an EMBL/GenBank/DDBJ whole genome shotgun (WGS) entry which is preliminary data.</text>
</comment>
<reference evidence="1" key="1">
    <citation type="submission" date="2023-06" db="EMBL/GenBank/DDBJ databases">
        <authorList>
            <person name="Noh H."/>
        </authorList>
    </citation>
    <scope>NUCLEOTIDE SEQUENCE</scope>
    <source>
        <strain evidence="1">DUCC20226</strain>
    </source>
</reference>
<proteinExistence type="predicted"/>